<protein>
    <submittedName>
        <fullName evidence="1">Predicted protein</fullName>
    </submittedName>
</protein>
<dbReference type="EMBL" id="AK372802">
    <property type="protein sequence ID" value="BAK03999.1"/>
    <property type="molecule type" value="mRNA"/>
</dbReference>
<sequence>MVKSQWPNGSHLQGMAELAENSKGARSRFELWKTSDCCEEAREACAMVKNRFIQLNLEHMARVGPARPDDKEIPLHLVTTK</sequence>
<name>F2E9H7_HORVV</name>
<reference evidence="1" key="1">
    <citation type="journal article" date="2011" name="Plant Physiol.">
        <title>Comprehensive sequence analysis of 24,783 barley full-length cDNAs derived from 12 clone libraries.</title>
        <authorList>
            <person name="Matsumoto T."/>
            <person name="Tanaka T."/>
            <person name="Sakai H."/>
            <person name="Amano N."/>
            <person name="Kanamori H."/>
            <person name="Kurita K."/>
            <person name="Kikuta A."/>
            <person name="Kamiya K."/>
            <person name="Yamamoto M."/>
            <person name="Ikawa H."/>
            <person name="Fujii N."/>
            <person name="Hori K."/>
            <person name="Itoh T."/>
            <person name="Sato K."/>
        </authorList>
    </citation>
    <scope>NUCLEOTIDE SEQUENCE</scope>
</reference>
<dbReference type="AlphaFoldDB" id="F2E9H7"/>
<evidence type="ECO:0000313" key="1">
    <source>
        <dbReference type="EMBL" id="BAK03999.1"/>
    </source>
</evidence>
<organism evidence="1">
    <name type="scientific">Hordeum vulgare subsp. vulgare</name>
    <name type="common">Domesticated barley</name>
    <dbReference type="NCBI Taxonomy" id="112509"/>
    <lineage>
        <taxon>Eukaryota</taxon>
        <taxon>Viridiplantae</taxon>
        <taxon>Streptophyta</taxon>
        <taxon>Embryophyta</taxon>
        <taxon>Tracheophyta</taxon>
        <taxon>Spermatophyta</taxon>
        <taxon>Magnoliopsida</taxon>
        <taxon>Liliopsida</taxon>
        <taxon>Poales</taxon>
        <taxon>Poaceae</taxon>
        <taxon>BOP clade</taxon>
        <taxon>Pooideae</taxon>
        <taxon>Triticodae</taxon>
        <taxon>Triticeae</taxon>
        <taxon>Hordeinae</taxon>
        <taxon>Hordeum</taxon>
    </lineage>
</organism>
<proteinExistence type="evidence at transcript level"/>
<accession>F2E9H7</accession>